<dbReference type="eggNOG" id="COG2730">
    <property type="taxonomic scope" value="Bacteria"/>
</dbReference>
<dbReference type="RefSeq" id="WP_008296395.1">
    <property type="nucleotide sequence ID" value="NZ_CM002299.1"/>
</dbReference>
<evidence type="ECO:0000313" key="2">
    <source>
        <dbReference type="EMBL" id="EAQ95706.1"/>
    </source>
</evidence>
<evidence type="ECO:0008006" key="4">
    <source>
        <dbReference type="Google" id="ProtNLM"/>
    </source>
</evidence>
<feature type="compositionally biased region" description="Acidic residues" evidence="1">
    <location>
        <begin position="514"/>
        <end position="523"/>
    </location>
</feature>
<dbReference type="OrthoDB" id="9807209at2"/>
<accession>A4AE61</accession>
<gene>
    <name evidence="2" type="ORF">KT71_19774</name>
</gene>
<protein>
    <recommendedName>
        <fullName evidence="4">Glycoside hydrolase family 42 N-terminal domain-containing protein</fullName>
    </recommendedName>
</protein>
<comment type="caution">
    <text evidence="2">The sequence shown here is derived from an EMBL/GenBank/DDBJ whole genome shotgun (WGS) entry which is preliminary data.</text>
</comment>
<dbReference type="SUPFAM" id="SSF51445">
    <property type="entry name" value="(Trans)glycosidases"/>
    <property type="match status" value="1"/>
</dbReference>
<dbReference type="HOGENOM" id="CLU_025999_0_0_6"/>
<dbReference type="EMBL" id="AAOA02000002">
    <property type="protein sequence ID" value="EAQ95706.1"/>
    <property type="molecule type" value="Genomic_DNA"/>
</dbReference>
<feature type="compositionally biased region" description="Basic and acidic residues" evidence="1">
    <location>
        <begin position="524"/>
        <end position="541"/>
    </location>
</feature>
<sequence>MLPWRRFRRPEFVIAAHYFSDGWPLDSLQVMRKRTLGKELRQLRKDGFNTIIVVVPWRNFQATQQPVAYDDFHQAQLRLVLAAAQGAGLAVLLRVGYTHQVMRKPVLNGFRWAQSMLTDPAIESAWLDYFAEIDRITRDYECCIGGFISWEELWHAFRVWQEQSGEANSAAAKASGYLEYLEARGIEHDGRIPPKDSAAHAHYLSFVNSRMATMFERARSHWPALGVEYRVDKDPVPTSDGIHWRDNEQFLDWEPHRYSYWAPFMGAENVGEALSAEQAEVLLRYMLETTSEGGLYPGQIVEQFNFIDNTQKYLGTHAKIADEQIDGFLEQAAPLFRRYAGGYGLWASRDYRMSMLYNGALLDDCRGWVLSDDAQARKSGGVRLQKGARLRQRIEPRVTWVQRNHPTREVILEVEYLRWRGLGASQLRARLNQGAWASCEADSKGRLIARVPADLQDVFDNGVDFEIENLGRSLTVTRVFLYYETYTAGVRDTNGGEGRFLEAIRHFNARLLEPEEPEDEEHSEEMKSESNAPEADHQLDR</sequence>
<dbReference type="STRING" id="314285.KT71_19774"/>
<reference evidence="2 3" key="1">
    <citation type="journal article" date="2007" name="Proc. Natl. Acad. Sci. U.S.A.">
        <title>Characterization of a marine gammaproteobacterium capable of aerobic anoxygenic photosynthesis.</title>
        <authorList>
            <person name="Fuchs B.M."/>
            <person name="Spring S."/>
            <person name="Teeling H."/>
            <person name="Quast C."/>
            <person name="Wulf J."/>
            <person name="Schattenhofer M."/>
            <person name="Yan S."/>
            <person name="Ferriera S."/>
            <person name="Johnson J."/>
            <person name="Glockner F.O."/>
            <person name="Amann R."/>
        </authorList>
    </citation>
    <scope>NUCLEOTIDE SEQUENCE [LARGE SCALE GENOMIC DNA]</scope>
    <source>
        <strain evidence="2">KT71</strain>
    </source>
</reference>
<organism evidence="2 3">
    <name type="scientific">Congregibacter litoralis KT71</name>
    <dbReference type="NCBI Taxonomy" id="314285"/>
    <lineage>
        <taxon>Bacteria</taxon>
        <taxon>Pseudomonadati</taxon>
        <taxon>Pseudomonadota</taxon>
        <taxon>Gammaproteobacteria</taxon>
        <taxon>Cellvibrionales</taxon>
        <taxon>Halieaceae</taxon>
        <taxon>Congregibacter</taxon>
    </lineage>
</organism>
<evidence type="ECO:0000256" key="1">
    <source>
        <dbReference type="SAM" id="MobiDB-lite"/>
    </source>
</evidence>
<feature type="region of interest" description="Disordered" evidence="1">
    <location>
        <begin position="511"/>
        <end position="541"/>
    </location>
</feature>
<proteinExistence type="predicted"/>
<dbReference type="Gene3D" id="3.20.20.80">
    <property type="entry name" value="Glycosidases"/>
    <property type="match status" value="1"/>
</dbReference>
<dbReference type="InterPro" id="IPR017853">
    <property type="entry name" value="GH"/>
</dbReference>
<name>A4AE61_9GAMM</name>
<keyword evidence="3" id="KW-1185">Reference proteome</keyword>
<dbReference type="Proteomes" id="UP000019205">
    <property type="component" value="Chromosome"/>
</dbReference>
<reference evidence="2 3" key="2">
    <citation type="journal article" date="2009" name="PLoS ONE">
        <title>The photosynthetic apparatus and its regulation in the aerobic gammaproteobacterium Congregibacter litoralis gen. nov., sp. nov.</title>
        <authorList>
            <person name="Spring S."/>
            <person name="Lunsdorf H."/>
            <person name="Fuchs B.M."/>
            <person name="Tindall B.J."/>
        </authorList>
    </citation>
    <scope>NUCLEOTIDE SEQUENCE [LARGE SCALE GENOMIC DNA]</scope>
    <source>
        <strain evidence="2">KT71</strain>
    </source>
</reference>
<evidence type="ECO:0000313" key="3">
    <source>
        <dbReference type="Proteomes" id="UP000019205"/>
    </source>
</evidence>
<dbReference type="AlphaFoldDB" id="A4AE61"/>